<dbReference type="EMBL" id="LVZK01000001">
    <property type="protein sequence ID" value="OAP85796.1"/>
    <property type="molecule type" value="Genomic_DNA"/>
</dbReference>
<dbReference type="AlphaFoldDB" id="A0A179B253"/>
<dbReference type="Gene3D" id="1.10.357.10">
    <property type="entry name" value="Tetracycline Repressor, domain 2"/>
    <property type="match status" value="1"/>
</dbReference>
<evidence type="ECO:0000256" key="5">
    <source>
        <dbReference type="SAM" id="MobiDB-lite"/>
    </source>
</evidence>
<accession>A0A179B253</accession>
<evidence type="ECO:0000313" key="7">
    <source>
        <dbReference type="EMBL" id="OAP85796.1"/>
    </source>
</evidence>
<keyword evidence="1" id="KW-0805">Transcription regulation</keyword>
<dbReference type="SUPFAM" id="SSF46689">
    <property type="entry name" value="Homeodomain-like"/>
    <property type="match status" value="1"/>
</dbReference>
<proteinExistence type="predicted"/>
<feature type="compositionally biased region" description="Basic and acidic residues" evidence="5">
    <location>
        <begin position="208"/>
        <end position="222"/>
    </location>
</feature>
<dbReference type="OrthoDB" id="7505659at2"/>
<keyword evidence="2 4" id="KW-0238">DNA-binding</keyword>
<dbReference type="PROSITE" id="PS50977">
    <property type="entry name" value="HTH_TETR_2"/>
    <property type="match status" value="1"/>
</dbReference>
<organism evidence="7 8">
    <name type="scientific">Peptidiphaga gingivicola</name>
    <dbReference type="NCBI Taxonomy" id="2741497"/>
    <lineage>
        <taxon>Bacteria</taxon>
        <taxon>Bacillati</taxon>
        <taxon>Actinomycetota</taxon>
        <taxon>Actinomycetes</taxon>
        <taxon>Actinomycetales</taxon>
        <taxon>Actinomycetaceae</taxon>
        <taxon>Peptidiphaga</taxon>
    </lineage>
</organism>
<dbReference type="GO" id="GO:0000976">
    <property type="term" value="F:transcription cis-regulatory region binding"/>
    <property type="evidence" value="ECO:0007669"/>
    <property type="project" value="TreeGrafter"/>
</dbReference>
<dbReference type="InterPro" id="IPR023772">
    <property type="entry name" value="DNA-bd_HTH_TetR-type_CS"/>
</dbReference>
<evidence type="ECO:0000256" key="3">
    <source>
        <dbReference type="ARBA" id="ARBA00023163"/>
    </source>
</evidence>
<keyword evidence="3" id="KW-0804">Transcription</keyword>
<reference evidence="7 8" key="1">
    <citation type="submission" date="2016-04" db="EMBL/GenBank/DDBJ databases">
        <title>Peptidophaga gingivicola gen. nov., sp. nov., isolated from human subgingival plaque.</title>
        <authorList>
            <person name="Beall C.J."/>
            <person name="Mokrzan E.M."/>
            <person name="Griffen A.L."/>
            <person name="Leys E.J."/>
        </authorList>
    </citation>
    <scope>NUCLEOTIDE SEQUENCE [LARGE SCALE GENOMIC DNA]</scope>
    <source>
        <strain evidence="7 8">BA112</strain>
    </source>
</reference>
<dbReference type="RefSeq" id="WP_064230766.1">
    <property type="nucleotide sequence ID" value="NZ_LVZK01000001.1"/>
</dbReference>
<feature type="domain" description="HTH tetR-type" evidence="6">
    <location>
        <begin position="9"/>
        <end position="69"/>
    </location>
</feature>
<evidence type="ECO:0000313" key="8">
    <source>
        <dbReference type="Proteomes" id="UP000078368"/>
    </source>
</evidence>
<dbReference type="STRING" id="1823756.A4H34_00970"/>
<protein>
    <submittedName>
        <fullName evidence="7">TetR family transcriptional regulator</fullName>
    </submittedName>
</protein>
<dbReference type="InterPro" id="IPR049149">
    <property type="entry name" value="TetR/AcrR_C"/>
</dbReference>
<name>A0A179B253_9ACTO</name>
<dbReference type="PRINTS" id="PR00455">
    <property type="entry name" value="HTHTETR"/>
</dbReference>
<dbReference type="Pfam" id="PF00440">
    <property type="entry name" value="TetR_N"/>
    <property type="match status" value="1"/>
</dbReference>
<evidence type="ECO:0000256" key="4">
    <source>
        <dbReference type="PROSITE-ProRule" id="PRU00335"/>
    </source>
</evidence>
<evidence type="ECO:0000256" key="2">
    <source>
        <dbReference type="ARBA" id="ARBA00023125"/>
    </source>
</evidence>
<dbReference type="PANTHER" id="PTHR30055">
    <property type="entry name" value="HTH-TYPE TRANSCRIPTIONAL REGULATOR RUTR"/>
    <property type="match status" value="1"/>
</dbReference>
<comment type="caution">
    <text evidence="7">The sequence shown here is derived from an EMBL/GenBank/DDBJ whole genome shotgun (WGS) entry which is preliminary data.</text>
</comment>
<evidence type="ECO:0000259" key="6">
    <source>
        <dbReference type="PROSITE" id="PS50977"/>
    </source>
</evidence>
<dbReference type="GO" id="GO:0003700">
    <property type="term" value="F:DNA-binding transcription factor activity"/>
    <property type="evidence" value="ECO:0007669"/>
    <property type="project" value="TreeGrafter"/>
</dbReference>
<dbReference type="PROSITE" id="PS01081">
    <property type="entry name" value="HTH_TETR_1"/>
    <property type="match status" value="1"/>
</dbReference>
<dbReference type="InterPro" id="IPR001647">
    <property type="entry name" value="HTH_TetR"/>
</dbReference>
<feature type="DNA-binding region" description="H-T-H motif" evidence="4">
    <location>
        <begin position="32"/>
        <end position="51"/>
    </location>
</feature>
<keyword evidence="8" id="KW-1185">Reference proteome</keyword>
<dbReference type="Pfam" id="PF21303">
    <property type="entry name" value="TetR_C_39"/>
    <property type="match status" value="1"/>
</dbReference>
<gene>
    <name evidence="7" type="ORF">A4H34_00970</name>
</gene>
<evidence type="ECO:0000256" key="1">
    <source>
        <dbReference type="ARBA" id="ARBA00023015"/>
    </source>
</evidence>
<dbReference type="InterPro" id="IPR050109">
    <property type="entry name" value="HTH-type_TetR-like_transc_reg"/>
</dbReference>
<feature type="region of interest" description="Disordered" evidence="5">
    <location>
        <begin position="198"/>
        <end position="222"/>
    </location>
</feature>
<sequence length="222" mass="23330">MVRVSKPAAQRKGEILDAAQTLFVTKGYQATTIEDILKAVGIAKGTLYHHFSGKEEVLRGLVRRTVDQAVERARAMAASDLSALEKLGAVAASAQVEGQSAELVEEFHAQDNSEFHLLSIVEMVKGLTPVLVDVVSEGVEEGVFATDDPLGTVEVLLTAGGFLLDVGVFGGDAAEVGRRAEAVMRAAEILLGCPEGALSALGGGQSGKRQDGKGQSSEERER</sequence>
<dbReference type="InterPro" id="IPR009057">
    <property type="entry name" value="Homeodomain-like_sf"/>
</dbReference>
<dbReference type="Proteomes" id="UP000078368">
    <property type="component" value="Unassembled WGS sequence"/>
</dbReference>
<dbReference type="PANTHER" id="PTHR30055:SF234">
    <property type="entry name" value="HTH-TYPE TRANSCRIPTIONAL REGULATOR BETI"/>
    <property type="match status" value="1"/>
</dbReference>